<dbReference type="InterPro" id="IPR024109">
    <property type="entry name" value="Trp-tRNA-ligase_bac-type"/>
</dbReference>
<comment type="similarity">
    <text evidence="2">Belongs to the class-I aminoacyl-tRNA synthetase family.</text>
</comment>
<evidence type="ECO:0000256" key="3">
    <source>
        <dbReference type="ARBA" id="ARBA00013161"/>
    </source>
</evidence>
<dbReference type="GO" id="GO:0005829">
    <property type="term" value="C:cytosol"/>
    <property type="evidence" value="ECO:0007669"/>
    <property type="project" value="TreeGrafter"/>
</dbReference>
<comment type="catalytic activity">
    <reaction evidence="10">
        <text>tRNA(Trp) + L-tryptophan + ATP = L-tryptophyl-tRNA(Trp) + AMP + diphosphate + H(+)</text>
        <dbReference type="Rhea" id="RHEA:24080"/>
        <dbReference type="Rhea" id="RHEA-COMP:9671"/>
        <dbReference type="Rhea" id="RHEA-COMP:9705"/>
        <dbReference type="ChEBI" id="CHEBI:15378"/>
        <dbReference type="ChEBI" id="CHEBI:30616"/>
        <dbReference type="ChEBI" id="CHEBI:33019"/>
        <dbReference type="ChEBI" id="CHEBI:57912"/>
        <dbReference type="ChEBI" id="CHEBI:78442"/>
        <dbReference type="ChEBI" id="CHEBI:78535"/>
        <dbReference type="ChEBI" id="CHEBI:456215"/>
        <dbReference type="EC" id="6.1.1.2"/>
    </reaction>
</comment>
<dbReference type="CDD" id="cd00806">
    <property type="entry name" value="TrpRS_core"/>
    <property type="match status" value="1"/>
</dbReference>
<reference evidence="11" key="1">
    <citation type="submission" date="2018-06" db="EMBL/GenBank/DDBJ databases">
        <authorList>
            <person name="Zhirakovskaya E."/>
        </authorList>
    </citation>
    <scope>NUCLEOTIDE SEQUENCE</scope>
</reference>
<keyword evidence="4 11" id="KW-0436">Ligase</keyword>
<dbReference type="FunFam" id="1.10.240.10:FF:000002">
    <property type="entry name" value="Tryptophan--tRNA ligase"/>
    <property type="match status" value="1"/>
</dbReference>
<keyword evidence="5" id="KW-0547">Nucleotide-binding</keyword>
<evidence type="ECO:0000256" key="8">
    <source>
        <dbReference type="ARBA" id="ARBA00023146"/>
    </source>
</evidence>
<gene>
    <name evidence="11" type="ORF">MNBD_ACTINO02-1713</name>
</gene>
<evidence type="ECO:0000256" key="1">
    <source>
        <dbReference type="ARBA" id="ARBA00004173"/>
    </source>
</evidence>
<evidence type="ECO:0000256" key="9">
    <source>
        <dbReference type="ARBA" id="ARBA00030268"/>
    </source>
</evidence>
<accession>A0A3B0RJ43</accession>
<dbReference type="GO" id="GO:0004830">
    <property type="term" value="F:tryptophan-tRNA ligase activity"/>
    <property type="evidence" value="ECO:0007669"/>
    <property type="project" value="UniProtKB-EC"/>
</dbReference>
<name>A0A3B0RJ43_9ZZZZ</name>
<dbReference type="EC" id="6.1.1.2" evidence="3"/>
<dbReference type="SUPFAM" id="SSF52374">
    <property type="entry name" value="Nucleotidylyl transferase"/>
    <property type="match status" value="1"/>
</dbReference>
<dbReference type="Pfam" id="PF00579">
    <property type="entry name" value="tRNA-synt_1b"/>
    <property type="match status" value="1"/>
</dbReference>
<evidence type="ECO:0000256" key="4">
    <source>
        <dbReference type="ARBA" id="ARBA00022598"/>
    </source>
</evidence>
<keyword evidence="8 11" id="KW-0030">Aminoacyl-tRNA synthetase</keyword>
<dbReference type="InterPro" id="IPR001412">
    <property type="entry name" value="aa-tRNA-synth_I_CS"/>
</dbReference>
<dbReference type="InterPro" id="IPR002306">
    <property type="entry name" value="Trp-tRNA-ligase"/>
</dbReference>
<evidence type="ECO:0000256" key="6">
    <source>
        <dbReference type="ARBA" id="ARBA00022840"/>
    </source>
</evidence>
<dbReference type="NCBIfam" id="TIGR00233">
    <property type="entry name" value="trpS"/>
    <property type="match status" value="1"/>
</dbReference>
<sequence>METRQKVFSGLQPTGNIHIGNYLGALKNWVSFQDSYETVYCVVDLHAITVPYDPVEFKKDRIAAAKVLLAMGIDPERSMFYFQSQVPQHAELSWILGTMTPTGVLNRMTQYKEKAGKAGANLGLYSYPVLMAADILLFNADLVPVGDDQRQHLEMARDLAERFNNRFGEVFHIPEAYIPDVSARIMSLTDPQVKMSKSDANPKSMVLVLDVPDAINKKIKSAVTDSDPGVRYDPTEKPGISNLLEIMSACTGVSIDALVDEYATSGYGVFKQAVADVVIEEFAPIRVAYERLDDADVARMMHKGALDARIAAEAYQAKVREAVGLDRI</sequence>
<dbReference type="EMBL" id="UOEK01000020">
    <property type="protein sequence ID" value="VAV91927.1"/>
    <property type="molecule type" value="Genomic_DNA"/>
</dbReference>
<dbReference type="GO" id="GO:0005739">
    <property type="term" value="C:mitochondrion"/>
    <property type="evidence" value="ECO:0007669"/>
    <property type="project" value="UniProtKB-SubCell"/>
</dbReference>
<dbReference type="InterPro" id="IPR014729">
    <property type="entry name" value="Rossmann-like_a/b/a_fold"/>
</dbReference>
<organism evidence="11">
    <name type="scientific">hydrothermal vent metagenome</name>
    <dbReference type="NCBI Taxonomy" id="652676"/>
    <lineage>
        <taxon>unclassified sequences</taxon>
        <taxon>metagenomes</taxon>
        <taxon>ecological metagenomes</taxon>
    </lineage>
</organism>
<dbReference type="GO" id="GO:0006436">
    <property type="term" value="P:tryptophanyl-tRNA aminoacylation"/>
    <property type="evidence" value="ECO:0007669"/>
    <property type="project" value="InterPro"/>
</dbReference>
<comment type="subcellular location">
    <subcellularLocation>
        <location evidence="1">Mitochondrion</location>
    </subcellularLocation>
</comment>
<protein>
    <recommendedName>
        <fullName evidence="3">tryptophan--tRNA ligase</fullName>
        <ecNumber evidence="3">6.1.1.2</ecNumber>
    </recommendedName>
    <alternativeName>
        <fullName evidence="9">Tryptophanyl-tRNA synthetase</fullName>
    </alternativeName>
</protein>
<dbReference type="InterPro" id="IPR002305">
    <property type="entry name" value="aa-tRNA-synth_Ic"/>
</dbReference>
<evidence type="ECO:0000256" key="10">
    <source>
        <dbReference type="ARBA" id="ARBA00049929"/>
    </source>
</evidence>
<dbReference type="Gene3D" id="1.10.240.10">
    <property type="entry name" value="Tyrosyl-Transfer RNA Synthetase"/>
    <property type="match status" value="1"/>
</dbReference>
<dbReference type="InterPro" id="IPR050203">
    <property type="entry name" value="Trp-tRNA_synthetase"/>
</dbReference>
<dbReference type="PRINTS" id="PR01039">
    <property type="entry name" value="TRNASYNTHTRP"/>
</dbReference>
<evidence type="ECO:0000256" key="2">
    <source>
        <dbReference type="ARBA" id="ARBA00005594"/>
    </source>
</evidence>
<dbReference type="Gene3D" id="3.40.50.620">
    <property type="entry name" value="HUPs"/>
    <property type="match status" value="1"/>
</dbReference>
<dbReference type="PROSITE" id="PS00178">
    <property type="entry name" value="AA_TRNA_LIGASE_I"/>
    <property type="match status" value="1"/>
</dbReference>
<dbReference type="PANTHER" id="PTHR43766">
    <property type="entry name" value="TRYPTOPHAN--TRNA LIGASE, MITOCHONDRIAL"/>
    <property type="match status" value="1"/>
</dbReference>
<keyword evidence="6" id="KW-0067">ATP-binding</keyword>
<dbReference type="GO" id="GO:0005524">
    <property type="term" value="F:ATP binding"/>
    <property type="evidence" value="ECO:0007669"/>
    <property type="project" value="UniProtKB-KW"/>
</dbReference>
<dbReference type="PANTHER" id="PTHR43766:SF1">
    <property type="entry name" value="TRYPTOPHAN--TRNA LIGASE, MITOCHONDRIAL"/>
    <property type="match status" value="1"/>
</dbReference>
<keyword evidence="7" id="KW-0648">Protein biosynthesis</keyword>
<evidence type="ECO:0000256" key="5">
    <source>
        <dbReference type="ARBA" id="ARBA00022741"/>
    </source>
</evidence>
<evidence type="ECO:0000313" key="11">
    <source>
        <dbReference type="EMBL" id="VAV91927.1"/>
    </source>
</evidence>
<evidence type="ECO:0000256" key="7">
    <source>
        <dbReference type="ARBA" id="ARBA00022917"/>
    </source>
</evidence>
<dbReference type="HAMAP" id="MF_00140_B">
    <property type="entry name" value="Trp_tRNA_synth_B"/>
    <property type="match status" value="1"/>
</dbReference>
<proteinExistence type="inferred from homology"/>
<dbReference type="AlphaFoldDB" id="A0A3B0RJ43"/>